<reference evidence="2 3" key="1">
    <citation type="submission" date="2024-01" db="EMBL/GenBank/DDBJ databases">
        <title>The genome of the rayed Mediterranean limpet Patella caerulea (Linnaeus, 1758).</title>
        <authorList>
            <person name="Anh-Thu Weber A."/>
            <person name="Halstead-Nussloch G."/>
        </authorList>
    </citation>
    <scope>NUCLEOTIDE SEQUENCE [LARGE SCALE GENOMIC DNA]</scope>
    <source>
        <strain evidence="2">AATW-2023a</strain>
        <tissue evidence="2">Whole specimen</tissue>
    </source>
</reference>
<name>A0AAN8PJ57_PATCE</name>
<gene>
    <name evidence="2" type="ORF">SNE40_014469</name>
</gene>
<protein>
    <submittedName>
        <fullName evidence="2">Uncharacterized protein</fullName>
    </submittedName>
</protein>
<sequence length="81" mass="9244">MTPHIAESQETEPSSSNDSSSNNQVKPPSKKRKRNSDGDEILKYMKESDREMTESTDKLIKNMEALQNTVQDMMGRLLDKL</sequence>
<evidence type="ECO:0000313" key="3">
    <source>
        <dbReference type="Proteomes" id="UP001347796"/>
    </source>
</evidence>
<evidence type="ECO:0000256" key="1">
    <source>
        <dbReference type="SAM" id="MobiDB-lite"/>
    </source>
</evidence>
<comment type="caution">
    <text evidence="2">The sequence shown here is derived from an EMBL/GenBank/DDBJ whole genome shotgun (WGS) entry which is preliminary data.</text>
</comment>
<feature type="region of interest" description="Disordered" evidence="1">
    <location>
        <begin position="1"/>
        <end position="55"/>
    </location>
</feature>
<evidence type="ECO:0000313" key="2">
    <source>
        <dbReference type="EMBL" id="KAK6176128.1"/>
    </source>
</evidence>
<dbReference type="EMBL" id="JAZGQO010000010">
    <property type="protein sequence ID" value="KAK6176128.1"/>
    <property type="molecule type" value="Genomic_DNA"/>
</dbReference>
<accession>A0AAN8PJ57</accession>
<dbReference type="Proteomes" id="UP001347796">
    <property type="component" value="Unassembled WGS sequence"/>
</dbReference>
<feature type="compositionally biased region" description="Low complexity" evidence="1">
    <location>
        <begin position="14"/>
        <end position="23"/>
    </location>
</feature>
<organism evidence="2 3">
    <name type="scientific">Patella caerulea</name>
    <name type="common">Rayed Mediterranean limpet</name>
    <dbReference type="NCBI Taxonomy" id="87958"/>
    <lineage>
        <taxon>Eukaryota</taxon>
        <taxon>Metazoa</taxon>
        <taxon>Spiralia</taxon>
        <taxon>Lophotrochozoa</taxon>
        <taxon>Mollusca</taxon>
        <taxon>Gastropoda</taxon>
        <taxon>Patellogastropoda</taxon>
        <taxon>Patelloidea</taxon>
        <taxon>Patellidae</taxon>
        <taxon>Patella</taxon>
    </lineage>
</organism>
<dbReference type="AlphaFoldDB" id="A0AAN8PJ57"/>
<keyword evidence="3" id="KW-1185">Reference proteome</keyword>
<feature type="compositionally biased region" description="Basic and acidic residues" evidence="1">
    <location>
        <begin position="35"/>
        <end position="55"/>
    </location>
</feature>
<proteinExistence type="predicted"/>